<evidence type="ECO:0008006" key="5">
    <source>
        <dbReference type="Google" id="ProtNLM"/>
    </source>
</evidence>
<evidence type="ECO:0000256" key="1">
    <source>
        <dbReference type="SAM" id="MobiDB-lite"/>
    </source>
</evidence>
<feature type="compositionally biased region" description="Basic and acidic residues" evidence="1">
    <location>
        <begin position="21"/>
        <end position="34"/>
    </location>
</feature>
<dbReference type="RefSeq" id="WP_275473118.1">
    <property type="nucleotide sequence ID" value="NZ_CP162940.1"/>
</dbReference>
<reference evidence="3 4" key="1">
    <citation type="journal article" date="2024" name="Int. J. Mol. Sci.">
        <title>Exploration of Alicyclobacillus spp. Genome in Search of Antibiotic Resistance.</title>
        <authorList>
            <person name="Bucka-Kolendo J."/>
            <person name="Kiousi D.E."/>
            <person name="Dekowska A."/>
            <person name="Mikolajczuk-Szczyrba A."/>
            <person name="Karadedos D.M."/>
            <person name="Michael P."/>
            <person name="Galanis A."/>
            <person name="Sokolowska B."/>
        </authorList>
    </citation>
    <scope>NUCLEOTIDE SEQUENCE [LARGE SCALE GENOMIC DNA]</scope>
    <source>
        <strain evidence="3 4">KKP 3000</strain>
    </source>
</reference>
<sequence length="129" mass="14368">MGLAQEQLGASRMGQTVRSPQHQERQNQRMREEARRKTRLFQRISLGLCCTVSFVAVWLVAAKGASEYSMSYQNSRLQTQIQQQEADNANVSSQVAKEKDPANILAKAKALGMQKQSKTVTIPTQTTGK</sequence>
<feature type="transmembrane region" description="Helical" evidence="2">
    <location>
        <begin position="40"/>
        <end position="61"/>
    </location>
</feature>
<organism evidence="3 4">
    <name type="scientific">Alicyclobacillus fastidiosus</name>
    <dbReference type="NCBI Taxonomy" id="392011"/>
    <lineage>
        <taxon>Bacteria</taxon>
        <taxon>Bacillati</taxon>
        <taxon>Bacillota</taxon>
        <taxon>Bacilli</taxon>
        <taxon>Bacillales</taxon>
        <taxon>Alicyclobacillaceae</taxon>
        <taxon>Alicyclobacillus</taxon>
    </lineage>
</organism>
<comment type="caution">
    <text evidence="3">The sequence shown here is derived from an EMBL/GenBank/DDBJ whole genome shotgun (WGS) entry which is preliminary data.</text>
</comment>
<gene>
    <name evidence="3" type="ORF">KKP3000_000382</name>
</gene>
<keyword evidence="2" id="KW-1133">Transmembrane helix</keyword>
<evidence type="ECO:0000313" key="4">
    <source>
        <dbReference type="Proteomes" id="UP001579974"/>
    </source>
</evidence>
<proteinExistence type="predicted"/>
<dbReference type="Proteomes" id="UP001579974">
    <property type="component" value="Unassembled WGS sequence"/>
</dbReference>
<evidence type="ECO:0000256" key="2">
    <source>
        <dbReference type="SAM" id="Phobius"/>
    </source>
</evidence>
<evidence type="ECO:0000313" key="3">
    <source>
        <dbReference type="EMBL" id="MFB5191608.1"/>
    </source>
</evidence>
<protein>
    <recommendedName>
        <fullName evidence="5">Cell division protein FtsL</fullName>
    </recommendedName>
</protein>
<keyword evidence="4" id="KW-1185">Reference proteome</keyword>
<dbReference type="EMBL" id="JBDXSU010000012">
    <property type="protein sequence ID" value="MFB5191608.1"/>
    <property type="molecule type" value="Genomic_DNA"/>
</dbReference>
<keyword evidence="2" id="KW-0472">Membrane</keyword>
<keyword evidence="2" id="KW-0812">Transmembrane</keyword>
<accession>A0ABV5AH51</accession>
<feature type="region of interest" description="Disordered" evidence="1">
    <location>
        <begin position="1"/>
        <end position="34"/>
    </location>
</feature>
<name>A0ABV5AH51_9BACL</name>